<evidence type="ECO:0008006" key="8">
    <source>
        <dbReference type="Google" id="ProtNLM"/>
    </source>
</evidence>
<feature type="transmembrane region" description="Helical" evidence="1">
    <location>
        <begin position="91"/>
        <end position="115"/>
    </location>
</feature>
<dbReference type="EMBL" id="CP018820">
    <property type="protein sequence ID" value="APR52189.1"/>
    <property type="molecule type" value="Genomic_DNA"/>
</dbReference>
<feature type="transmembrane region" description="Helical" evidence="1">
    <location>
        <begin position="219"/>
        <end position="243"/>
    </location>
</feature>
<dbReference type="STRING" id="93064.BRX40_06845"/>
<dbReference type="EMBL" id="QQYZ01000007">
    <property type="protein sequence ID" value="RSY85887.1"/>
    <property type="molecule type" value="Genomic_DNA"/>
</dbReference>
<name>A0A1L6J8G9_9SPHN</name>
<protein>
    <recommendedName>
        <fullName evidence="8">Membrane protein YkvI</fullName>
    </recommendedName>
</protein>
<dbReference type="AlphaFoldDB" id="A0A1L6J8G9"/>
<dbReference type="RefSeq" id="WP_075151093.1">
    <property type="nucleotide sequence ID" value="NZ_CP018820.1"/>
</dbReference>
<feature type="transmembrane region" description="Helical" evidence="1">
    <location>
        <begin position="263"/>
        <end position="287"/>
    </location>
</feature>
<accession>A0A1L6J8G9</accession>
<feature type="transmembrane region" description="Helical" evidence="1">
    <location>
        <begin position="7"/>
        <end position="26"/>
    </location>
</feature>
<keyword evidence="1" id="KW-1133">Transmembrane helix</keyword>
<reference evidence="3 6" key="3">
    <citation type="submission" date="2018-07" db="EMBL/GenBank/DDBJ databases">
        <title>Genomic and Epidemiologic Investigation of an Indolent Hospital Outbreak.</title>
        <authorList>
            <person name="Johnson R.C."/>
            <person name="Deming C."/>
            <person name="Conlan S."/>
            <person name="Zellmer C.J."/>
            <person name="Michelin A.V."/>
            <person name="Lee-Lin S."/>
            <person name="Thomas P.J."/>
            <person name="Park M."/>
            <person name="Weingarten R.A."/>
            <person name="Less J."/>
            <person name="Dekker J.P."/>
            <person name="Frank K.M."/>
            <person name="Musser K.A."/>
            <person name="Mcquiston J.R."/>
            <person name="Henderson D.K."/>
            <person name="Lau A.F."/>
            <person name="Palmore T.N."/>
            <person name="Segre J.A."/>
        </authorList>
    </citation>
    <scope>NUCLEOTIDE SEQUENCE [LARGE SCALE GENOMIC DNA]</scope>
    <source>
        <strain evidence="4">SK-CDC1_0717</strain>
        <strain evidence="3 6">SK-NIH.Env10_0317</strain>
    </source>
</reference>
<reference evidence="2" key="1">
    <citation type="submission" date="2016-12" db="EMBL/GenBank/DDBJ databases">
        <title>Whole genome sequencing of Sphingomonas koreensis.</title>
        <authorList>
            <person name="Conlan S."/>
            <person name="Thomas P.J."/>
            <person name="Mullikin J."/>
            <person name="Palmore T.N."/>
            <person name="Frank K.M."/>
            <person name="Segre J.A."/>
        </authorList>
    </citation>
    <scope>NUCLEOTIDE SEQUENCE</scope>
    <source>
        <strain evidence="2">ABOJV</strain>
    </source>
</reference>
<evidence type="ECO:0000256" key="1">
    <source>
        <dbReference type="SAM" id="Phobius"/>
    </source>
</evidence>
<feature type="transmembrane region" description="Helical" evidence="1">
    <location>
        <begin position="121"/>
        <end position="138"/>
    </location>
</feature>
<dbReference type="GeneID" id="44132267"/>
<dbReference type="EMBL" id="QQWO01000008">
    <property type="protein sequence ID" value="RSV03108.1"/>
    <property type="molecule type" value="Genomic_DNA"/>
</dbReference>
<organism evidence="2 5">
    <name type="scientific">Sphingomonas koreensis</name>
    <dbReference type="NCBI Taxonomy" id="93064"/>
    <lineage>
        <taxon>Bacteria</taxon>
        <taxon>Pseudomonadati</taxon>
        <taxon>Pseudomonadota</taxon>
        <taxon>Alphaproteobacteria</taxon>
        <taxon>Sphingomonadales</taxon>
        <taxon>Sphingomonadaceae</taxon>
        <taxon>Sphingomonas</taxon>
    </lineage>
</organism>
<dbReference type="Proteomes" id="UP000185161">
    <property type="component" value="Chromosome"/>
</dbReference>
<feature type="transmembrane region" description="Helical" evidence="1">
    <location>
        <begin position="308"/>
        <end position="332"/>
    </location>
</feature>
<evidence type="ECO:0000313" key="7">
    <source>
        <dbReference type="Proteomes" id="UP000287746"/>
    </source>
</evidence>
<keyword evidence="1" id="KW-0472">Membrane</keyword>
<feature type="transmembrane region" description="Helical" evidence="1">
    <location>
        <begin position="186"/>
        <end position="207"/>
    </location>
</feature>
<evidence type="ECO:0000313" key="3">
    <source>
        <dbReference type="EMBL" id="RSV03108.1"/>
    </source>
</evidence>
<dbReference type="InterPro" id="IPR038728">
    <property type="entry name" value="YkvI-like"/>
</dbReference>
<gene>
    <name evidence="2" type="ORF">BRX40_06845</name>
    <name evidence="3" type="ORF">CA257_11560</name>
    <name evidence="4" type="ORF">DAH66_09265</name>
</gene>
<evidence type="ECO:0000313" key="6">
    <source>
        <dbReference type="Proteomes" id="UP000286681"/>
    </source>
</evidence>
<reference evidence="5" key="2">
    <citation type="submission" date="2016-12" db="EMBL/GenBank/DDBJ databases">
        <title>Whole genome sequencing of Sphingomonas sp. ABOJV.</title>
        <authorList>
            <person name="Conlan S."/>
            <person name="Thomas P.J."/>
            <person name="Mullikin J."/>
            <person name="Palmore T.N."/>
            <person name="Frank K.M."/>
            <person name="Segre J.A."/>
        </authorList>
    </citation>
    <scope>NUCLEOTIDE SEQUENCE [LARGE SCALE GENOMIC DNA]</scope>
    <source>
        <strain evidence="5">ABOJV</strain>
    </source>
</reference>
<sequence>MSAVSTINRYLLPGFAFKAVVIGGGYATGRELVEFFMPTGPVGGLWGMLLAMVMWSVICAITFRFAYAVGATDYQSFFRPLLGRFDIAFEIIYFGFLILVLSVFGSAAGAIGAAMFGLPHIVGTLALVGAVLAVCAAGQGAAEAVFKYVSILLYGVYAIFLVMVLWQFTPQIRAGFAMPVPTTGWFMGGVTYASYNVIGAVLILPVLRHLRSGRDAVVSGLLAGPLAMAPAIAFFVCLVGFYPGIVNEELPSNYVLDALGSPLFHLAFQIMVFFALLECSVGFVQAFNARIDAAYQRRGKSMPQSVRIAVPAAVTIGSVFIASAIGLVALIANGYRAMAIATLIVFVLPLLTIGVARLLRGRGEPVPA</sequence>
<dbReference type="KEGG" id="skr:BRX40_06845"/>
<reference evidence="7" key="4">
    <citation type="submission" date="2018-07" db="EMBL/GenBank/DDBJ databases">
        <title>Genomic and Epidemiologic Investigation of an Indolent Hospital Outbreak.</title>
        <authorList>
            <person name="Johnson R.C."/>
            <person name="Deming C."/>
            <person name="Conlan S."/>
            <person name="Zellmer C.J."/>
            <person name="Michelin A.V."/>
            <person name="Lee-Lin S.-Q."/>
            <person name="Thomas P.J."/>
            <person name="Park M."/>
            <person name="Weingarten R.A."/>
            <person name="Less J."/>
            <person name="Dekker J.P."/>
            <person name="Frank K.M."/>
            <person name="Musser K.A."/>
            <person name="Mcquiston J.R."/>
            <person name="Henderson D.K."/>
            <person name="Lau A.F."/>
            <person name="Palmore T.N."/>
            <person name="Segre J.A."/>
        </authorList>
    </citation>
    <scope>NUCLEOTIDE SEQUENCE [LARGE SCALE GENOMIC DNA]</scope>
    <source>
        <strain evidence="7">SK-CDC1_0717</strain>
    </source>
</reference>
<proteinExistence type="predicted"/>
<dbReference type="PANTHER" id="PTHR37814">
    <property type="entry name" value="CONSERVED MEMBRANE PROTEIN"/>
    <property type="match status" value="1"/>
</dbReference>
<evidence type="ECO:0000313" key="2">
    <source>
        <dbReference type="EMBL" id="APR52189.1"/>
    </source>
</evidence>
<evidence type="ECO:0000313" key="5">
    <source>
        <dbReference type="Proteomes" id="UP000185161"/>
    </source>
</evidence>
<dbReference type="OrthoDB" id="5444697at2"/>
<evidence type="ECO:0000313" key="4">
    <source>
        <dbReference type="EMBL" id="RSY85887.1"/>
    </source>
</evidence>
<feature type="transmembrane region" description="Helical" evidence="1">
    <location>
        <begin position="338"/>
        <end position="359"/>
    </location>
</feature>
<dbReference type="PANTHER" id="PTHR37814:SF1">
    <property type="entry name" value="MEMBRANE PROTEIN"/>
    <property type="match status" value="1"/>
</dbReference>
<keyword evidence="1" id="KW-0812">Transmembrane</keyword>
<feature type="transmembrane region" description="Helical" evidence="1">
    <location>
        <begin position="145"/>
        <end position="166"/>
    </location>
</feature>
<feature type="transmembrane region" description="Helical" evidence="1">
    <location>
        <begin position="46"/>
        <end position="70"/>
    </location>
</feature>
<keyword evidence="5" id="KW-1185">Reference proteome</keyword>
<dbReference type="Proteomes" id="UP000286681">
    <property type="component" value="Unassembled WGS sequence"/>
</dbReference>
<dbReference type="Proteomes" id="UP000287746">
    <property type="component" value="Unassembled WGS sequence"/>
</dbReference>